<gene>
    <name evidence="2" type="ORF">GCM10009839_61300</name>
</gene>
<dbReference type="Proteomes" id="UP001500751">
    <property type="component" value="Unassembled WGS sequence"/>
</dbReference>
<name>A0ABN2V1N8_9ACTN</name>
<sequence>MARRPRPEPLVERLIDDPDENVRQRAESDPHIPTRTAERLISKTGRHHDVVANPGLPPRLLTMLLRDERTALNAAQNPALPVDVMREMVRRLV</sequence>
<evidence type="ECO:0000313" key="2">
    <source>
        <dbReference type="EMBL" id="GAA2047769.1"/>
    </source>
</evidence>
<evidence type="ECO:0008006" key="4">
    <source>
        <dbReference type="Google" id="ProtNLM"/>
    </source>
</evidence>
<protein>
    <recommendedName>
        <fullName evidence="4">Leucine rich repeat variant</fullName>
    </recommendedName>
</protein>
<keyword evidence="3" id="KW-1185">Reference proteome</keyword>
<proteinExistence type="predicted"/>
<comment type="caution">
    <text evidence="2">The sequence shown here is derived from an EMBL/GenBank/DDBJ whole genome shotgun (WGS) entry which is preliminary data.</text>
</comment>
<reference evidence="2 3" key="1">
    <citation type="journal article" date="2019" name="Int. J. Syst. Evol. Microbiol.">
        <title>The Global Catalogue of Microorganisms (GCM) 10K type strain sequencing project: providing services to taxonomists for standard genome sequencing and annotation.</title>
        <authorList>
            <consortium name="The Broad Institute Genomics Platform"/>
            <consortium name="The Broad Institute Genome Sequencing Center for Infectious Disease"/>
            <person name="Wu L."/>
            <person name="Ma J."/>
        </authorList>
    </citation>
    <scope>NUCLEOTIDE SEQUENCE [LARGE SCALE GENOMIC DNA]</scope>
    <source>
        <strain evidence="2 3">JCM 16014</strain>
    </source>
</reference>
<accession>A0ABN2V1N8</accession>
<evidence type="ECO:0000313" key="3">
    <source>
        <dbReference type="Proteomes" id="UP001500751"/>
    </source>
</evidence>
<organism evidence="2 3">
    <name type="scientific">Catenulispora yoronensis</name>
    <dbReference type="NCBI Taxonomy" id="450799"/>
    <lineage>
        <taxon>Bacteria</taxon>
        <taxon>Bacillati</taxon>
        <taxon>Actinomycetota</taxon>
        <taxon>Actinomycetes</taxon>
        <taxon>Catenulisporales</taxon>
        <taxon>Catenulisporaceae</taxon>
        <taxon>Catenulispora</taxon>
    </lineage>
</organism>
<evidence type="ECO:0000256" key="1">
    <source>
        <dbReference type="SAM" id="MobiDB-lite"/>
    </source>
</evidence>
<dbReference type="EMBL" id="BAAAQN010000044">
    <property type="protein sequence ID" value="GAA2047769.1"/>
    <property type="molecule type" value="Genomic_DNA"/>
</dbReference>
<feature type="region of interest" description="Disordered" evidence="1">
    <location>
        <begin position="1"/>
        <end position="31"/>
    </location>
</feature>